<dbReference type="AlphaFoldDB" id="A0A5K3EXF9"/>
<sequence length="78" mass="8870">MERSRSKKKSTEYCINAKEGESGSCKQDTTKRFNGLGGDFYRQDHVQGVLVHLKAKQWQSAGCCRKCKSGTKILNYQH</sequence>
<name>A0A5K3EXF9_MESCO</name>
<reference evidence="1" key="1">
    <citation type="submission" date="2019-11" db="UniProtKB">
        <authorList>
            <consortium name="WormBaseParasite"/>
        </authorList>
    </citation>
    <scope>IDENTIFICATION</scope>
</reference>
<organism evidence="1">
    <name type="scientific">Mesocestoides corti</name>
    <name type="common">Flatworm</name>
    <dbReference type="NCBI Taxonomy" id="53468"/>
    <lineage>
        <taxon>Eukaryota</taxon>
        <taxon>Metazoa</taxon>
        <taxon>Spiralia</taxon>
        <taxon>Lophotrochozoa</taxon>
        <taxon>Platyhelminthes</taxon>
        <taxon>Cestoda</taxon>
        <taxon>Eucestoda</taxon>
        <taxon>Cyclophyllidea</taxon>
        <taxon>Mesocestoididae</taxon>
        <taxon>Mesocestoides</taxon>
    </lineage>
</organism>
<protein>
    <submittedName>
        <fullName evidence="1">Ovule protein</fullName>
    </submittedName>
</protein>
<accession>A0A5K3EXF9</accession>
<proteinExistence type="predicted"/>
<dbReference type="WBParaSite" id="MCU_003899-RA">
    <property type="protein sequence ID" value="MCU_003899-RA"/>
    <property type="gene ID" value="MCU_003899"/>
</dbReference>
<evidence type="ECO:0000313" key="1">
    <source>
        <dbReference type="WBParaSite" id="MCU_003899-RA"/>
    </source>
</evidence>